<gene>
    <name evidence="1" type="ORF">AVEN_163499_1</name>
</gene>
<comment type="caution">
    <text evidence="1">The sequence shown here is derived from an EMBL/GenBank/DDBJ whole genome shotgun (WGS) entry which is preliminary data.</text>
</comment>
<dbReference type="AlphaFoldDB" id="A0A4Y2BPL8"/>
<evidence type="ECO:0000313" key="2">
    <source>
        <dbReference type="Proteomes" id="UP000499080"/>
    </source>
</evidence>
<organism evidence="1 2">
    <name type="scientific">Araneus ventricosus</name>
    <name type="common">Orbweaver spider</name>
    <name type="synonym">Epeira ventricosa</name>
    <dbReference type="NCBI Taxonomy" id="182803"/>
    <lineage>
        <taxon>Eukaryota</taxon>
        <taxon>Metazoa</taxon>
        <taxon>Ecdysozoa</taxon>
        <taxon>Arthropoda</taxon>
        <taxon>Chelicerata</taxon>
        <taxon>Arachnida</taxon>
        <taxon>Araneae</taxon>
        <taxon>Araneomorphae</taxon>
        <taxon>Entelegynae</taxon>
        <taxon>Araneoidea</taxon>
        <taxon>Araneidae</taxon>
        <taxon>Araneus</taxon>
    </lineage>
</organism>
<reference evidence="1 2" key="1">
    <citation type="journal article" date="2019" name="Sci. Rep.">
        <title>Orb-weaving spider Araneus ventricosus genome elucidates the spidroin gene catalogue.</title>
        <authorList>
            <person name="Kono N."/>
            <person name="Nakamura H."/>
            <person name="Ohtoshi R."/>
            <person name="Moran D.A.P."/>
            <person name="Shinohara A."/>
            <person name="Yoshida Y."/>
            <person name="Fujiwara M."/>
            <person name="Mori M."/>
            <person name="Tomita M."/>
            <person name="Arakawa K."/>
        </authorList>
    </citation>
    <scope>NUCLEOTIDE SEQUENCE [LARGE SCALE GENOMIC DNA]</scope>
</reference>
<sequence length="125" mass="14768">MNGSDFSNRQNIHRKRRKHWTIFQDYSLLSYQGSSRFDSYKSSVNVHEISEDLGIGKRSFPTIFNYNLQKHRIATKFLPFLLTDEQNMNRVTDNQEFLHLLNVDPKHVVTGRKSPDSLDIFCFQN</sequence>
<proteinExistence type="predicted"/>
<accession>A0A4Y2BPL8</accession>
<name>A0A4Y2BPL8_ARAVE</name>
<dbReference type="EMBL" id="BGPR01000100">
    <property type="protein sequence ID" value="GBL94171.1"/>
    <property type="molecule type" value="Genomic_DNA"/>
</dbReference>
<evidence type="ECO:0000313" key="1">
    <source>
        <dbReference type="EMBL" id="GBL94171.1"/>
    </source>
</evidence>
<dbReference type="Proteomes" id="UP000499080">
    <property type="component" value="Unassembled WGS sequence"/>
</dbReference>
<keyword evidence="2" id="KW-1185">Reference proteome</keyword>
<protein>
    <submittedName>
        <fullName evidence="1">Uncharacterized protein</fullName>
    </submittedName>
</protein>